<evidence type="ECO:0000259" key="2">
    <source>
        <dbReference type="PROSITE" id="PS00028"/>
    </source>
</evidence>
<organism evidence="3 4">
    <name type="scientific">Cotesia typhae</name>
    <dbReference type="NCBI Taxonomy" id="2053667"/>
    <lineage>
        <taxon>Eukaryota</taxon>
        <taxon>Metazoa</taxon>
        <taxon>Ecdysozoa</taxon>
        <taxon>Arthropoda</taxon>
        <taxon>Hexapoda</taxon>
        <taxon>Insecta</taxon>
        <taxon>Pterygota</taxon>
        <taxon>Neoptera</taxon>
        <taxon>Endopterygota</taxon>
        <taxon>Hymenoptera</taxon>
        <taxon>Apocrita</taxon>
        <taxon>Ichneumonoidea</taxon>
        <taxon>Braconidae</taxon>
        <taxon>Microgastrinae</taxon>
        <taxon>Cotesia</taxon>
    </lineage>
</organism>
<feature type="region of interest" description="Disordered" evidence="1">
    <location>
        <begin position="1"/>
        <end position="34"/>
    </location>
</feature>
<dbReference type="InterPro" id="IPR013087">
    <property type="entry name" value="Znf_C2H2_type"/>
</dbReference>
<evidence type="ECO:0000313" key="3">
    <source>
        <dbReference type="EMBL" id="KAG8039099.1"/>
    </source>
</evidence>
<feature type="domain" description="C2H2-type" evidence="2">
    <location>
        <begin position="49"/>
        <end position="71"/>
    </location>
</feature>
<evidence type="ECO:0000256" key="1">
    <source>
        <dbReference type="SAM" id="MobiDB-lite"/>
    </source>
</evidence>
<feature type="compositionally biased region" description="Low complexity" evidence="1">
    <location>
        <begin position="602"/>
        <end position="612"/>
    </location>
</feature>
<comment type="caution">
    <text evidence="3">The sequence shown here is derived from an EMBL/GenBank/DDBJ whole genome shotgun (WGS) entry which is preliminary data.</text>
</comment>
<name>A0A8J5RG62_9HYME</name>
<dbReference type="EMBL" id="JAAOIC020000039">
    <property type="protein sequence ID" value="KAG8039099.1"/>
    <property type="molecule type" value="Genomic_DNA"/>
</dbReference>
<feature type="region of interest" description="Disordered" evidence="1">
    <location>
        <begin position="593"/>
        <end position="636"/>
    </location>
</feature>
<protein>
    <recommendedName>
        <fullName evidence="2">C2H2-type domain-containing protein</fullName>
    </recommendedName>
</protein>
<dbReference type="Proteomes" id="UP000729913">
    <property type="component" value="Unassembled WGS sequence"/>
</dbReference>
<dbReference type="PROSITE" id="PS00028">
    <property type="entry name" value="ZINC_FINGER_C2H2_1"/>
    <property type="match status" value="2"/>
</dbReference>
<dbReference type="AlphaFoldDB" id="A0A8J5RG62"/>
<keyword evidence="4" id="KW-1185">Reference proteome</keyword>
<proteinExistence type="predicted"/>
<accession>A0A8J5RG62</accession>
<feature type="compositionally biased region" description="Basic and acidic residues" evidence="1">
    <location>
        <begin position="613"/>
        <end position="630"/>
    </location>
</feature>
<feature type="compositionally biased region" description="Basic and acidic residues" evidence="1">
    <location>
        <begin position="353"/>
        <end position="373"/>
    </location>
</feature>
<feature type="compositionally biased region" description="Basic residues" evidence="1">
    <location>
        <begin position="1"/>
        <end position="11"/>
    </location>
</feature>
<gene>
    <name evidence="3" type="ORF">G9C98_003406</name>
</gene>
<reference evidence="3" key="2">
    <citation type="submission" date="2021-04" db="EMBL/GenBank/DDBJ databases">
        <title>Genome-wide patterns of bracovirus chromosomal integration into multiple host tissues during parasitism.</title>
        <authorList>
            <person name="Chebbi M.A.C."/>
        </authorList>
    </citation>
    <scope>NUCLEOTIDE SEQUENCE</scope>
    <source>
        <tissue evidence="3">Whole body</tissue>
    </source>
</reference>
<feature type="region of interest" description="Disordered" evidence="1">
    <location>
        <begin position="315"/>
        <end position="379"/>
    </location>
</feature>
<dbReference type="OrthoDB" id="29058at2759"/>
<sequence>MEGRGRGRGRRVPLPSIVNKKSTDNDLMTKHGNLRGTENSYQPRRCYACDKIFCCVDCCEEHIKKKHSTRHTLTECPLCRREPLTVRNFDHEQLKNHVVFNHLPLQCLKCGELFEKHEDLKFIGTCDRHPIIRIEPPTLTELCVTSLSSSSLDLASSSGVTKTPSNSSIKRKSLSFSGDYQQFEDSPREFTRHTSTPMHVGFTKQLNLSNINNVSGKSGNFFFKALKRPVVPSISITSSSDKSINNNSSSINLNNFNSPEIIYKDNIKKSNLSITERTPLRSILSSKSFNKDSNNQSGSLFKNLSERRLEAMMELNDESDNNNNNKETPDSVGGSLHQEADSLQSSKNKKRRDSKDSNKRVRFSDEFNFKPEDDNLNDDNEKEEFFESCQSFSDTSISSTEKIQATSDNKFFGDENATKENLENIPQPGSSGSSSRVVVMVLLEKSGEIYPRDLAPIIDSSLEKLKTAITGSHAELVSANQRGIENCESGFTMLSVDSYTKVSTLECVKKTDSSSSYSSCLQKNQPAVKGNNTKGIFASVANAVKSVFKNISGSSKNTRAVEPNSPESILQDWSSIDSCESAITSLSRASKRPREEIEFLPSSSSSYSLDSSIDIRRGSTTKDDEDKKSTPNDIRSPVVKKARGWYKQIRPREPISRMKSSLSSTPLPRGVSLETQCFQQGALSTKDAILPLPDRAQVNRSTQTDF</sequence>
<evidence type="ECO:0000313" key="4">
    <source>
        <dbReference type="Proteomes" id="UP000729913"/>
    </source>
</evidence>
<feature type="domain" description="C2H2-type" evidence="2">
    <location>
        <begin position="46"/>
        <end position="67"/>
    </location>
</feature>
<reference evidence="3" key="1">
    <citation type="submission" date="2020-03" db="EMBL/GenBank/DDBJ databases">
        <authorList>
            <person name="Chebbi M.A."/>
            <person name="Drezen J.M."/>
        </authorList>
    </citation>
    <scope>NUCLEOTIDE SEQUENCE</scope>
    <source>
        <tissue evidence="3">Whole body</tissue>
    </source>
</reference>